<evidence type="ECO:0000313" key="2">
    <source>
        <dbReference type="Proteomes" id="UP000616151"/>
    </source>
</evidence>
<dbReference type="Proteomes" id="UP000616151">
    <property type="component" value="Unassembled WGS sequence"/>
</dbReference>
<accession>A0ACC5R3Y0</accession>
<name>A0ACC5R3Y0_9HYPH</name>
<organism evidence="1 2">
    <name type="scientific">Taklimakanibacter albus</name>
    <dbReference type="NCBI Taxonomy" id="2800327"/>
    <lineage>
        <taxon>Bacteria</taxon>
        <taxon>Pseudomonadati</taxon>
        <taxon>Pseudomonadota</taxon>
        <taxon>Alphaproteobacteria</taxon>
        <taxon>Hyphomicrobiales</taxon>
        <taxon>Aestuariivirgaceae</taxon>
        <taxon>Taklimakanibacter</taxon>
    </lineage>
</organism>
<reference evidence="1" key="1">
    <citation type="submission" date="2021-01" db="EMBL/GenBank/DDBJ databases">
        <authorList>
            <person name="Sun Q."/>
        </authorList>
    </citation>
    <scope>NUCLEOTIDE SEQUENCE</scope>
    <source>
        <strain evidence="1">YIM B02566</strain>
    </source>
</reference>
<evidence type="ECO:0000313" key="1">
    <source>
        <dbReference type="EMBL" id="MBK1867325.1"/>
    </source>
</evidence>
<proteinExistence type="predicted"/>
<protein>
    <submittedName>
        <fullName evidence="1">Ribonuclease E inhibitor RraB</fullName>
    </submittedName>
</protein>
<gene>
    <name evidence="1" type="ORF">JHL16_13295</name>
</gene>
<dbReference type="EMBL" id="JAENHL010000007">
    <property type="protein sequence ID" value="MBK1867325.1"/>
    <property type="molecule type" value="Genomic_DNA"/>
</dbReference>
<comment type="caution">
    <text evidence="1">The sequence shown here is derived from an EMBL/GenBank/DDBJ whole genome shotgun (WGS) entry which is preliminary data.</text>
</comment>
<sequence>MRILPAGRVFRICMAFVMLAVFPIGNTAAAMSDDDWIIFHREAEPSGFVIAVNQAISSSRRTPQHAACHELRYHFAPDQRAERGMPNAETQQLYYAVEDELAGILSNGAGEIVARRTGQNMRSVWYCAQEGVGVKAHALIRAVRTISIDLHPVPLAEITALHPTPLEGHLARDHDVVYSLAQNGDDHSIARKIDHFIYGTNNHDAIEARLRKLGFAIEPDRRSDAILFFRVSPIDIDAIQNDTRLLMSLCAEFGCEYDGWGAPVMPRK</sequence>
<keyword evidence="2" id="KW-1185">Reference proteome</keyword>